<dbReference type="Gene3D" id="3.90.1010.10">
    <property type="match status" value="1"/>
</dbReference>
<dbReference type="EMBL" id="CP046996">
    <property type="protein sequence ID" value="QGZ99685.1"/>
    <property type="molecule type" value="Genomic_DNA"/>
</dbReference>
<evidence type="ECO:0000256" key="1">
    <source>
        <dbReference type="SAM" id="Phobius"/>
    </source>
</evidence>
<feature type="domain" description="NIF system FeS cluster assembly NifU N-terminal" evidence="2">
    <location>
        <begin position="3"/>
        <end position="123"/>
    </location>
</feature>
<dbReference type="Pfam" id="PF01592">
    <property type="entry name" value="NifU_N"/>
    <property type="match status" value="1"/>
</dbReference>
<proteinExistence type="predicted"/>
<dbReference type="Proteomes" id="UP000430508">
    <property type="component" value="Chromosome"/>
</dbReference>
<name>A0A857DHI0_9FIRM</name>
<keyword evidence="1" id="KW-1133">Transmembrane helix</keyword>
<evidence type="ECO:0000259" key="2">
    <source>
        <dbReference type="Pfam" id="PF01592"/>
    </source>
</evidence>
<dbReference type="PANTHER" id="PTHR10093">
    <property type="entry name" value="IRON-SULFUR CLUSTER ASSEMBLY ENZYME NIFU HOMOLOG"/>
    <property type="match status" value="1"/>
</dbReference>
<feature type="transmembrane region" description="Helical" evidence="1">
    <location>
        <begin position="52"/>
        <end position="73"/>
    </location>
</feature>
<dbReference type="RefSeq" id="WP_019225234.1">
    <property type="nucleotide sequence ID" value="NZ_CP046996.1"/>
</dbReference>
<dbReference type="GO" id="GO:0051536">
    <property type="term" value="F:iron-sulfur cluster binding"/>
    <property type="evidence" value="ECO:0007669"/>
    <property type="project" value="InterPro"/>
</dbReference>
<dbReference type="CDD" id="cd06664">
    <property type="entry name" value="IscU_like"/>
    <property type="match status" value="1"/>
</dbReference>
<dbReference type="SUPFAM" id="SSF82649">
    <property type="entry name" value="SufE/NifU"/>
    <property type="match status" value="1"/>
</dbReference>
<protein>
    <submittedName>
        <fullName evidence="3">Iron-sulfur cluster assembly scaffold protein</fullName>
    </submittedName>
</protein>
<keyword evidence="1" id="KW-0472">Membrane</keyword>
<dbReference type="GO" id="GO:0016226">
    <property type="term" value="P:iron-sulfur cluster assembly"/>
    <property type="evidence" value="ECO:0007669"/>
    <property type="project" value="InterPro"/>
</dbReference>
<dbReference type="AlphaFoldDB" id="A0A857DHI0"/>
<gene>
    <name evidence="3" type="ORF">GQ588_02980</name>
</gene>
<dbReference type="GO" id="GO:0005506">
    <property type="term" value="F:iron ion binding"/>
    <property type="evidence" value="ECO:0007669"/>
    <property type="project" value="InterPro"/>
</dbReference>
<dbReference type="InterPro" id="IPR002871">
    <property type="entry name" value="NIF_FeS_clus_asmbl_NifU_N"/>
</dbReference>
<keyword evidence="1" id="KW-0812">Transmembrane</keyword>
<sequence>MDYSDKVIEHFMCPQNVGSMPDADAEGIFGDVTCGDSLTIYLKVKDGILTDISYLVFGCAAAVAASSMFTVLVKGKSIEEALNIGGRDVFDALDGLPASKVHCSVLGPQALKKAIEDYESKRKDQS</sequence>
<accession>A0A857DHI0</accession>
<evidence type="ECO:0000313" key="4">
    <source>
        <dbReference type="Proteomes" id="UP000430508"/>
    </source>
</evidence>
<organism evidence="3 4">
    <name type="scientific">Dehalobacter restrictus</name>
    <dbReference type="NCBI Taxonomy" id="55583"/>
    <lineage>
        <taxon>Bacteria</taxon>
        <taxon>Bacillati</taxon>
        <taxon>Bacillota</taxon>
        <taxon>Clostridia</taxon>
        <taxon>Eubacteriales</taxon>
        <taxon>Desulfitobacteriaceae</taxon>
        <taxon>Dehalobacter</taxon>
    </lineage>
</organism>
<evidence type="ECO:0000313" key="3">
    <source>
        <dbReference type="EMBL" id="QGZ99685.1"/>
    </source>
</evidence>
<reference evidence="3 4" key="1">
    <citation type="submission" date="2019-12" db="EMBL/GenBank/DDBJ databases">
        <title>Sequence classification of anaerobic respiratory reductive dehalogenases: First we see many, then we see few.</title>
        <authorList>
            <person name="Molenda O."/>
            <person name="Puentes Jacome L.A."/>
            <person name="Cao X."/>
            <person name="Nesbo C.L."/>
            <person name="Tang S."/>
            <person name="Morson N."/>
            <person name="Patron J."/>
            <person name="Lomheim L."/>
            <person name="Wishart D.S."/>
            <person name="Edwards E.A."/>
        </authorList>
    </citation>
    <scope>NUCLEOTIDE SEQUENCE [LARGE SCALE GENOMIC DNA]</scope>
    <source>
        <strain evidence="3 4">12DCA</strain>
    </source>
</reference>